<organism evidence="2 3">
    <name type="scientific">Candidatus Electrothrix marina</name>
    <dbReference type="NCBI Taxonomy" id="1859130"/>
    <lineage>
        <taxon>Bacteria</taxon>
        <taxon>Pseudomonadati</taxon>
        <taxon>Thermodesulfobacteriota</taxon>
        <taxon>Desulfobulbia</taxon>
        <taxon>Desulfobulbales</taxon>
        <taxon>Desulfobulbaceae</taxon>
        <taxon>Candidatus Electrothrix</taxon>
    </lineage>
</organism>
<dbReference type="AlphaFoldDB" id="A0A3S3R4F9"/>
<evidence type="ECO:0000313" key="3">
    <source>
        <dbReference type="Proteomes" id="UP000287615"/>
    </source>
</evidence>
<comment type="caution">
    <text evidence="2">The sequence shown here is derived from an EMBL/GenBank/DDBJ whole genome shotgun (WGS) entry which is preliminary data.</text>
</comment>
<feature type="domain" description="Calcineurin-like phosphoesterase" evidence="1">
    <location>
        <begin position="162"/>
        <end position="360"/>
    </location>
</feature>
<dbReference type="GO" id="GO:0016787">
    <property type="term" value="F:hydrolase activity"/>
    <property type="evidence" value="ECO:0007669"/>
    <property type="project" value="InterPro"/>
</dbReference>
<dbReference type="Proteomes" id="UP000287615">
    <property type="component" value="Unassembled WGS sequence"/>
</dbReference>
<accession>A0A3S3R4F9</accession>
<reference evidence="2 3" key="1">
    <citation type="submission" date="2017-01" db="EMBL/GenBank/DDBJ databases">
        <title>The cable genome- insights into the physiology and evolution of filamentous bacteria capable of sulfide oxidation via long distance electron transfer.</title>
        <authorList>
            <person name="Schreiber L."/>
            <person name="Bjerg J.T."/>
            <person name="Boggild A."/>
            <person name="Van De Vossenberg J."/>
            <person name="Meysman F."/>
            <person name="Nielsen L.P."/>
            <person name="Schramm A."/>
            <person name="Kjeldsen K.U."/>
        </authorList>
    </citation>
    <scope>NUCLEOTIDE SEQUENCE [LARGE SCALE GENOMIC DNA]</scope>
    <source>
        <strain evidence="2">A3</strain>
    </source>
</reference>
<sequence>MPLGVRRKYLRRNWLITDPSTYGMHLCRFTRVCPGDTVMIGSSNEEYQAAFDFDQSVAARHITLSNIKGDIVITPLTEKSPVEIIQVTDAEREERVAKRRYHALRTIRSIYGGGISLLPPDQALALLKDVNTLLEQEIYRPENSEGKPGGLIELPDSLAPIIVGDLHAQVDNLLKIITENRFLAALEADTACLVILGDAVHSEVDGEMEDMDSSILMMDLILRLKQHFPKNLFYLKGNHDSFSESLSKNTISQGVLMRRRLQELRGEEYVEEMERFYNLLAYVICSASFIACHAGPSRRKVNRDKLINLHNHAKISNDLINSRLKRPHYLAGYTKGDVKRFRKDLGLAKHTPFIVGHTPIDPSGSVWRNVADIKGHHIICSSNPDGPSLFMEVNSKMIPISYPSESLIKLIGRIDDEDQT</sequence>
<evidence type="ECO:0000259" key="1">
    <source>
        <dbReference type="Pfam" id="PF00149"/>
    </source>
</evidence>
<dbReference type="EMBL" id="MTKR01000178">
    <property type="protein sequence ID" value="RWX49959.1"/>
    <property type="molecule type" value="Genomic_DNA"/>
</dbReference>
<evidence type="ECO:0000313" key="2">
    <source>
        <dbReference type="EMBL" id="RWX49959.1"/>
    </source>
</evidence>
<proteinExistence type="predicted"/>
<dbReference type="InterPro" id="IPR004843">
    <property type="entry name" value="Calcineurin-like_PHP"/>
</dbReference>
<name>A0A3S3R4F9_9BACT</name>
<protein>
    <submittedName>
        <fullName evidence="2">Calcineurin-like phosphoesterase</fullName>
    </submittedName>
</protein>
<dbReference type="InterPro" id="IPR029052">
    <property type="entry name" value="Metallo-depent_PP-like"/>
</dbReference>
<dbReference type="Pfam" id="PF00149">
    <property type="entry name" value="Metallophos"/>
    <property type="match status" value="1"/>
</dbReference>
<dbReference type="Gene3D" id="3.60.21.10">
    <property type="match status" value="1"/>
</dbReference>
<gene>
    <name evidence="2" type="ORF">VU00_11781</name>
</gene>
<dbReference type="SUPFAM" id="SSF56300">
    <property type="entry name" value="Metallo-dependent phosphatases"/>
    <property type="match status" value="1"/>
</dbReference>